<organism evidence="10 11">
    <name type="scientific">Auraticoccus cholistanensis</name>
    <dbReference type="NCBI Taxonomy" id="2656650"/>
    <lineage>
        <taxon>Bacteria</taxon>
        <taxon>Bacillati</taxon>
        <taxon>Actinomycetota</taxon>
        <taxon>Actinomycetes</taxon>
        <taxon>Propionibacteriales</taxon>
        <taxon>Propionibacteriaceae</taxon>
        <taxon>Auraticoccus</taxon>
    </lineage>
</organism>
<dbReference type="SUPFAM" id="SSF55545">
    <property type="entry name" value="beta-N-acetylhexosaminidase-like domain"/>
    <property type="match status" value="1"/>
</dbReference>
<evidence type="ECO:0000256" key="7">
    <source>
        <dbReference type="SAM" id="MobiDB-lite"/>
    </source>
</evidence>
<dbReference type="PRINTS" id="PR00738">
    <property type="entry name" value="GLHYDRLASE20"/>
</dbReference>
<dbReference type="PROSITE" id="PS51318">
    <property type="entry name" value="TAT"/>
    <property type="match status" value="1"/>
</dbReference>
<dbReference type="GO" id="GO:0004563">
    <property type="term" value="F:beta-N-acetylhexosaminidase activity"/>
    <property type="evidence" value="ECO:0007669"/>
    <property type="project" value="UniProtKB-EC"/>
</dbReference>
<dbReference type="InterPro" id="IPR025705">
    <property type="entry name" value="Beta_hexosaminidase_sua/sub"/>
</dbReference>
<reference evidence="10 11" key="1">
    <citation type="submission" date="2019-12" db="EMBL/GenBank/DDBJ databases">
        <title>Auraticoccus cholistani sp. nov., an actinomycete isolated from soil of Cholistan desert.</title>
        <authorList>
            <person name="Cheema M.T."/>
        </authorList>
    </citation>
    <scope>NUCLEOTIDE SEQUENCE [LARGE SCALE GENOMIC DNA]</scope>
    <source>
        <strain evidence="10 11">F435</strain>
    </source>
</reference>
<feature type="compositionally biased region" description="Pro residues" evidence="7">
    <location>
        <begin position="1"/>
        <end position="12"/>
    </location>
</feature>
<dbReference type="Pfam" id="PF02838">
    <property type="entry name" value="Glyco_hydro_20b"/>
    <property type="match status" value="1"/>
</dbReference>
<dbReference type="InterPro" id="IPR015882">
    <property type="entry name" value="HEX_bac_N"/>
</dbReference>
<dbReference type="GO" id="GO:0005975">
    <property type="term" value="P:carbohydrate metabolic process"/>
    <property type="evidence" value="ECO:0007669"/>
    <property type="project" value="InterPro"/>
</dbReference>
<accession>A0A6A9V0Z0</accession>
<dbReference type="Gene3D" id="3.20.20.80">
    <property type="entry name" value="Glycosidases"/>
    <property type="match status" value="1"/>
</dbReference>
<evidence type="ECO:0000256" key="5">
    <source>
        <dbReference type="ARBA" id="ARBA00023295"/>
    </source>
</evidence>
<proteinExistence type="inferred from homology"/>
<evidence type="ECO:0000256" key="1">
    <source>
        <dbReference type="ARBA" id="ARBA00001231"/>
    </source>
</evidence>
<dbReference type="PANTHER" id="PTHR22600">
    <property type="entry name" value="BETA-HEXOSAMINIDASE"/>
    <property type="match status" value="1"/>
</dbReference>
<evidence type="ECO:0000256" key="6">
    <source>
        <dbReference type="PIRSR" id="PIRSR625705-1"/>
    </source>
</evidence>
<evidence type="ECO:0000259" key="8">
    <source>
        <dbReference type="Pfam" id="PF00728"/>
    </source>
</evidence>
<dbReference type="SUPFAM" id="SSF51445">
    <property type="entry name" value="(Trans)glycosidases"/>
    <property type="match status" value="1"/>
</dbReference>
<evidence type="ECO:0000259" key="9">
    <source>
        <dbReference type="Pfam" id="PF02838"/>
    </source>
</evidence>
<keyword evidence="5" id="KW-0326">Glycosidase</keyword>
<dbReference type="Pfam" id="PF00728">
    <property type="entry name" value="Glyco_hydro_20"/>
    <property type="match status" value="1"/>
</dbReference>
<feature type="domain" description="Glycoside hydrolase family 20 catalytic" evidence="8">
    <location>
        <begin position="207"/>
        <end position="556"/>
    </location>
</feature>
<dbReference type="AlphaFoldDB" id="A0A6A9V0Z0"/>
<dbReference type="InterPro" id="IPR017853">
    <property type="entry name" value="GH"/>
</dbReference>
<comment type="catalytic activity">
    <reaction evidence="1">
        <text>Hydrolysis of terminal non-reducing N-acetyl-D-hexosamine residues in N-acetyl-beta-D-hexosaminides.</text>
        <dbReference type="EC" id="3.2.1.52"/>
    </reaction>
</comment>
<name>A0A6A9V0Z0_9ACTN</name>
<dbReference type="Proteomes" id="UP000435304">
    <property type="component" value="Unassembled WGS sequence"/>
</dbReference>
<evidence type="ECO:0000256" key="2">
    <source>
        <dbReference type="ARBA" id="ARBA00006285"/>
    </source>
</evidence>
<dbReference type="GO" id="GO:0030203">
    <property type="term" value="P:glycosaminoglycan metabolic process"/>
    <property type="evidence" value="ECO:0007669"/>
    <property type="project" value="TreeGrafter"/>
</dbReference>
<dbReference type="EC" id="3.2.1.52" evidence="3"/>
<comment type="caution">
    <text evidence="10">The sequence shown here is derived from an EMBL/GenBank/DDBJ whole genome shotgun (WGS) entry which is preliminary data.</text>
</comment>
<evidence type="ECO:0000313" key="10">
    <source>
        <dbReference type="EMBL" id="MVA76499.1"/>
    </source>
</evidence>
<sequence>MSPRPVDPPTPVEPSSRRRRPAAVAAAWLAAAALAAPLLPIAATAEATPVAPAPAASPQEVAQTGTLPLVPQPVLVEQGEGEPWRLTSATRIAATGDARPVARALAEELRTATGYRIPVPARAKAGDLEIVVDAEADYTVEGEAPAEESYTLDVTAEGARITARTAHGAHNGVQTLRQLLPAWVGSERPVHADWSVPSVHIEDAPRFAYRGVMLDVARSFQDVDMVKRYIDTLASLKASHLHLHLADDQGWRIEITNEGRVEGDTIDYTRLTEISGRTAMNTQGYQQELGRSGYYTQEEYVDIVEYARDRFITVVPEIDVPGHTNAALHAIPELNTDRSLPARDPETGVVDWNGTGDVGYSALDELHEPTYDFVNHVFGQIADLTQGPLVHVGGDESHAMGHERYVDFVSRAVPEVRETTGAGVMGWTEFAEAGLSQGEGYWEGSVVHYWVGSGDWVRDFVSKGGKAVVSDAGRSYLDMKYDSMTPIGLTWACRGDCDYPRYYEWEPTTVVEGGLAEEDILGVEAPMWSETIRGEDQAMYMALPRAAAILETGWSRAEDKDLASFSSRLGALGPHLTVTDTNYYESRRAPWAWTAAGLDATVRRGRSTTLDVALVAAPGTKVSADGTSLVPDTVTTDGDPASQSVLTEPLTAVLVCGDQELPVTFTSEEARGVLHGAGTYTAQVTGSFTTSADCELRTSAGAGVPVSIGLGRGPAPDVEPGEPTLEVEDGPLASGSWFYLTVAGFAPEAYLDVRIDDTLVYRLRTDEEGRFARTALVPRGTPAGEHELVVQQGDRQVGTTITVE</sequence>
<dbReference type="InterPro" id="IPR006311">
    <property type="entry name" value="TAT_signal"/>
</dbReference>
<evidence type="ECO:0000256" key="4">
    <source>
        <dbReference type="ARBA" id="ARBA00022801"/>
    </source>
</evidence>
<dbReference type="RefSeq" id="WP_156610031.1">
    <property type="nucleotide sequence ID" value="NZ_WPCU01000006.1"/>
</dbReference>
<dbReference type="InterPro" id="IPR015883">
    <property type="entry name" value="Glyco_hydro_20_cat"/>
</dbReference>
<protein>
    <recommendedName>
        <fullName evidence="3">beta-N-acetylhexosaminidase</fullName>
        <ecNumber evidence="3">3.2.1.52</ecNumber>
    </recommendedName>
</protein>
<dbReference type="PANTHER" id="PTHR22600:SF57">
    <property type="entry name" value="BETA-N-ACETYLHEXOSAMINIDASE"/>
    <property type="match status" value="1"/>
</dbReference>
<evidence type="ECO:0000256" key="3">
    <source>
        <dbReference type="ARBA" id="ARBA00012663"/>
    </source>
</evidence>
<evidence type="ECO:0000313" key="11">
    <source>
        <dbReference type="Proteomes" id="UP000435304"/>
    </source>
</evidence>
<feature type="region of interest" description="Disordered" evidence="7">
    <location>
        <begin position="1"/>
        <end position="20"/>
    </location>
</feature>
<dbReference type="EMBL" id="WPCU01000006">
    <property type="protein sequence ID" value="MVA76499.1"/>
    <property type="molecule type" value="Genomic_DNA"/>
</dbReference>
<dbReference type="InterPro" id="IPR029018">
    <property type="entry name" value="Hex-like_dom2"/>
</dbReference>
<feature type="active site" description="Proton donor" evidence="6">
    <location>
        <position position="396"/>
    </location>
</feature>
<keyword evidence="4 10" id="KW-0378">Hydrolase</keyword>
<dbReference type="GO" id="GO:0016020">
    <property type="term" value="C:membrane"/>
    <property type="evidence" value="ECO:0007669"/>
    <property type="project" value="TreeGrafter"/>
</dbReference>
<comment type="similarity">
    <text evidence="2">Belongs to the glycosyl hydrolase 20 family.</text>
</comment>
<keyword evidence="11" id="KW-1185">Reference proteome</keyword>
<dbReference type="Gene3D" id="3.30.379.10">
    <property type="entry name" value="Chitobiase/beta-hexosaminidase domain 2-like"/>
    <property type="match status" value="1"/>
</dbReference>
<feature type="domain" description="Beta-hexosaminidase bacterial type N-terminal" evidence="9">
    <location>
        <begin position="68"/>
        <end position="204"/>
    </location>
</feature>
<gene>
    <name evidence="10" type="ORF">GC722_10755</name>
</gene>